<organism evidence="1 2">
    <name type="scientific">Candidatus Alloenteromonas pullicola</name>
    <dbReference type="NCBI Taxonomy" id="2840784"/>
    <lineage>
        <taxon>Bacteria</taxon>
        <taxon>Bacillati</taxon>
        <taxon>Bacillota</taxon>
        <taxon>Bacillota incertae sedis</taxon>
        <taxon>Candidatus Alloenteromonas</taxon>
    </lineage>
</organism>
<gene>
    <name evidence="1" type="ORF">IAC52_04270</name>
</gene>
<sequence length="211" mass="23655">MENKELRRFSLRHFMQYQWLTLLLLAVASFAAFYYPINAINAYSGAERLDCFFLVSDEKVDYLSGLADGKDIYEVDRYFYSPDTAHIGDVYTAYGVFADLLLVRDVDLDDAEGYIGELAFALPDEVASSISLPLYTPEDGDGKSYGTKIYDGADEAFNSAHRFAEWLDFGSYSGAYYLILGPEGENLGEYKEGSANDAAVKAYLKILEDWA</sequence>
<accession>A0A9D1LP86</accession>
<dbReference type="AlphaFoldDB" id="A0A9D1LP86"/>
<reference evidence="1" key="1">
    <citation type="submission" date="2020-10" db="EMBL/GenBank/DDBJ databases">
        <authorList>
            <person name="Gilroy R."/>
        </authorList>
    </citation>
    <scope>NUCLEOTIDE SEQUENCE</scope>
    <source>
        <strain evidence="1">ChiGjej1B1-22543</strain>
    </source>
</reference>
<evidence type="ECO:0000313" key="2">
    <source>
        <dbReference type="Proteomes" id="UP000824070"/>
    </source>
</evidence>
<proteinExistence type="predicted"/>
<protein>
    <submittedName>
        <fullName evidence="1">Uncharacterized protein</fullName>
    </submittedName>
</protein>
<dbReference type="Proteomes" id="UP000824070">
    <property type="component" value="Unassembled WGS sequence"/>
</dbReference>
<name>A0A9D1LP86_9FIRM</name>
<evidence type="ECO:0000313" key="1">
    <source>
        <dbReference type="EMBL" id="HIU45493.1"/>
    </source>
</evidence>
<reference evidence="1" key="2">
    <citation type="journal article" date="2021" name="PeerJ">
        <title>Extensive microbial diversity within the chicken gut microbiome revealed by metagenomics and culture.</title>
        <authorList>
            <person name="Gilroy R."/>
            <person name="Ravi A."/>
            <person name="Getino M."/>
            <person name="Pursley I."/>
            <person name="Horton D.L."/>
            <person name="Alikhan N.F."/>
            <person name="Baker D."/>
            <person name="Gharbi K."/>
            <person name="Hall N."/>
            <person name="Watson M."/>
            <person name="Adriaenssens E.M."/>
            <person name="Foster-Nyarko E."/>
            <person name="Jarju S."/>
            <person name="Secka A."/>
            <person name="Antonio M."/>
            <person name="Oren A."/>
            <person name="Chaudhuri R.R."/>
            <person name="La Ragione R."/>
            <person name="Hildebrand F."/>
            <person name="Pallen M.J."/>
        </authorList>
    </citation>
    <scope>NUCLEOTIDE SEQUENCE</scope>
    <source>
        <strain evidence="1">ChiGjej1B1-22543</strain>
    </source>
</reference>
<comment type="caution">
    <text evidence="1">The sequence shown here is derived from an EMBL/GenBank/DDBJ whole genome shotgun (WGS) entry which is preliminary data.</text>
</comment>
<dbReference type="EMBL" id="DVMV01000035">
    <property type="protein sequence ID" value="HIU45493.1"/>
    <property type="molecule type" value="Genomic_DNA"/>
</dbReference>